<dbReference type="Pfam" id="PF06271">
    <property type="entry name" value="RDD"/>
    <property type="match status" value="1"/>
</dbReference>
<feature type="transmembrane region" description="Helical" evidence="7">
    <location>
        <begin position="460"/>
        <end position="481"/>
    </location>
</feature>
<feature type="transmembrane region" description="Helical" evidence="7">
    <location>
        <begin position="395"/>
        <end position="421"/>
    </location>
</feature>
<evidence type="ECO:0000259" key="9">
    <source>
        <dbReference type="Pfam" id="PF10708"/>
    </source>
</evidence>
<dbReference type="PANTHER" id="PTHR36115:SF4">
    <property type="entry name" value="MEMBRANE PROTEIN"/>
    <property type="match status" value="1"/>
</dbReference>
<evidence type="ECO:0000313" key="11">
    <source>
        <dbReference type="Proteomes" id="UP001432060"/>
    </source>
</evidence>
<feature type="compositionally biased region" description="Low complexity" evidence="6">
    <location>
        <begin position="57"/>
        <end position="67"/>
    </location>
</feature>
<evidence type="ECO:0000313" key="10">
    <source>
        <dbReference type="EMBL" id="WUT83536.1"/>
    </source>
</evidence>
<dbReference type="InterPro" id="IPR051791">
    <property type="entry name" value="Pra-immunoreactive"/>
</dbReference>
<dbReference type="RefSeq" id="WP_329399259.1">
    <property type="nucleotide sequence ID" value="NZ_CP109019.1"/>
</dbReference>
<dbReference type="Proteomes" id="UP001432060">
    <property type="component" value="Chromosome"/>
</dbReference>
<evidence type="ECO:0000256" key="6">
    <source>
        <dbReference type="SAM" id="MobiDB-lite"/>
    </source>
</evidence>
<protein>
    <submittedName>
        <fullName evidence="10">RDD family protein</fullName>
    </submittedName>
</protein>
<sequence>MSAPTPATGDGTPAAGFYPDPSIPGYVRYWNGAAWVPGTSRPAPAEGEAMPVPPAGAAPAAPALASAPPVPMPSPAPAVEETGPVFLDEPDPAPLHGSRPDPAPAWGADASHQSGFGDDAARRVSWGQPGDPAPGQTPQPLPAQPLSPQPLPVQPLPAQPEAGRPQPLPLPAGSASERAGAAVPLPADPAPVPPGQGFGRAPSGAPVPVQSLPAQPLPGQQRPGDPRVGGDPRVADPRRAEPQGTPAAVRPAPARAALPSAPVAPQQPAPVQQQVQQQVPQQAAAPSSPVTTGSGGGSASWAQQVHQLARPEERSGPGEPVVPWKPPVEDPFLRAARAQAAARPAGLGRRLVARLVDTLVLGGAVAGLAVPLWIKGADHVQQKIDAAKLSGETVTVYLLDGTTGGYLAIVLGAFLLLGVLYEALPTAKWGRTLGKRLLRVQVRDIESHEPPAFGAALRRWLVYGVLGVLAVGVVNVVWCLFDRPWRQCWHDKAARTFVAGT</sequence>
<accession>A0ABZ1XJ33</accession>
<name>A0ABZ1XJ33_9ACTN</name>
<keyword evidence="4 7" id="KW-1133">Transmembrane helix</keyword>
<feature type="transmembrane region" description="Helical" evidence="7">
    <location>
        <begin position="351"/>
        <end position="374"/>
    </location>
</feature>
<feature type="compositionally biased region" description="Pro residues" evidence="6">
    <location>
        <begin position="131"/>
        <end position="158"/>
    </location>
</feature>
<feature type="domain" description="RDD" evidence="8">
    <location>
        <begin position="345"/>
        <end position="494"/>
    </location>
</feature>
<organism evidence="10 11">
    <name type="scientific">Streptomyces melanogenes</name>
    <dbReference type="NCBI Taxonomy" id="67326"/>
    <lineage>
        <taxon>Bacteria</taxon>
        <taxon>Bacillati</taxon>
        <taxon>Actinomycetota</taxon>
        <taxon>Actinomycetes</taxon>
        <taxon>Kitasatosporales</taxon>
        <taxon>Streptomycetaceae</taxon>
        <taxon>Streptomyces</taxon>
    </lineage>
</organism>
<dbReference type="PANTHER" id="PTHR36115">
    <property type="entry name" value="PROLINE-RICH ANTIGEN HOMOLOG-RELATED"/>
    <property type="match status" value="1"/>
</dbReference>
<evidence type="ECO:0000256" key="4">
    <source>
        <dbReference type="ARBA" id="ARBA00022989"/>
    </source>
</evidence>
<feature type="domain" description="DUF2510" evidence="9">
    <location>
        <begin position="15"/>
        <end position="46"/>
    </location>
</feature>
<keyword evidence="2" id="KW-1003">Cell membrane</keyword>
<evidence type="ECO:0000256" key="1">
    <source>
        <dbReference type="ARBA" id="ARBA00004651"/>
    </source>
</evidence>
<comment type="subcellular location">
    <subcellularLocation>
        <location evidence="1">Cell membrane</location>
        <topology evidence="1">Multi-pass membrane protein</topology>
    </subcellularLocation>
</comment>
<gene>
    <name evidence="10" type="ORF">OG515_15655</name>
</gene>
<reference evidence="10" key="1">
    <citation type="submission" date="2022-10" db="EMBL/GenBank/DDBJ databases">
        <title>The complete genomes of actinobacterial strains from the NBC collection.</title>
        <authorList>
            <person name="Joergensen T.S."/>
            <person name="Alvarez Arevalo M."/>
            <person name="Sterndorff E.B."/>
            <person name="Faurdal D."/>
            <person name="Vuksanovic O."/>
            <person name="Mourched A.-S."/>
            <person name="Charusanti P."/>
            <person name="Shaw S."/>
            <person name="Blin K."/>
            <person name="Weber T."/>
        </authorList>
    </citation>
    <scope>NUCLEOTIDE SEQUENCE</scope>
    <source>
        <strain evidence="10">NBC_00668</strain>
    </source>
</reference>
<dbReference type="InterPro" id="IPR010432">
    <property type="entry name" value="RDD"/>
</dbReference>
<keyword evidence="3 7" id="KW-0812">Transmembrane</keyword>
<feature type="compositionally biased region" description="Basic and acidic residues" evidence="6">
    <location>
        <begin position="224"/>
        <end position="241"/>
    </location>
</feature>
<evidence type="ECO:0000256" key="3">
    <source>
        <dbReference type="ARBA" id="ARBA00022692"/>
    </source>
</evidence>
<evidence type="ECO:0000256" key="7">
    <source>
        <dbReference type="SAM" id="Phobius"/>
    </source>
</evidence>
<feature type="region of interest" description="Disordered" evidence="6">
    <location>
        <begin position="37"/>
        <end position="325"/>
    </location>
</feature>
<evidence type="ECO:0000256" key="2">
    <source>
        <dbReference type="ARBA" id="ARBA00022475"/>
    </source>
</evidence>
<keyword evidence="5 7" id="KW-0472">Membrane</keyword>
<evidence type="ECO:0000259" key="8">
    <source>
        <dbReference type="Pfam" id="PF06271"/>
    </source>
</evidence>
<keyword evidence="11" id="KW-1185">Reference proteome</keyword>
<evidence type="ECO:0000256" key="5">
    <source>
        <dbReference type="ARBA" id="ARBA00023136"/>
    </source>
</evidence>
<dbReference type="EMBL" id="CP109019">
    <property type="protein sequence ID" value="WUT83536.1"/>
    <property type="molecule type" value="Genomic_DNA"/>
</dbReference>
<dbReference type="Pfam" id="PF10708">
    <property type="entry name" value="DUF2510"/>
    <property type="match status" value="1"/>
</dbReference>
<feature type="compositionally biased region" description="Low complexity" evidence="6">
    <location>
        <begin position="246"/>
        <end position="292"/>
    </location>
</feature>
<dbReference type="InterPro" id="IPR018929">
    <property type="entry name" value="DUF2510"/>
</dbReference>
<proteinExistence type="predicted"/>